<evidence type="ECO:0000313" key="2">
    <source>
        <dbReference type="EMBL" id="KAB8075869.1"/>
    </source>
</evidence>
<sequence>MVGRIIDTVKEDHGTIEACYTRIIDDSKRDEQIRFQNLFTWELARNLVGKELVVYPALEKHLPDGAALASKNRNENHIIKEDLKKFQSLDPSNSEYVPAINSLMNHLRQHTTDEERNQLPKLEETLSEKESDHLSKAFSRTKIFLPTRAHPDAPSKPPFETAVGLMTAPFDQLADLFRKWPHHT</sequence>
<dbReference type="PANTHER" id="PTHR35585:SF3">
    <property type="entry name" value="HEMERYTHRIN-LIKE DOMAIN-CONTAINING PROTEIN"/>
    <property type="match status" value="1"/>
</dbReference>
<dbReference type="PANTHER" id="PTHR35585">
    <property type="entry name" value="HHE DOMAIN PROTEIN (AFU_ORTHOLOGUE AFUA_4G00730)"/>
    <property type="match status" value="1"/>
</dbReference>
<organism evidence="2 3">
    <name type="scientific">Aspergillus leporis</name>
    <dbReference type="NCBI Taxonomy" id="41062"/>
    <lineage>
        <taxon>Eukaryota</taxon>
        <taxon>Fungi</taxon>
        <taxon>Dikarya</taxon>
        <taxon>Ascomycota</taxon>
        <taxon>Pezizomycotina</taxon>
        <taxon>Eurotiomycetes</taxon>
        <taxon>Eurotiomycetidae</taxon>
        <taxon>Eurotiales</taxon>
        <taxon>Aspergillaceae</taxon>
        <taxon>Aspergillus</taxon>
        <taxon>Aspergillus subgen. Circumdati</taxon>
    </lineage>
</organism>
<feature type="domain" description="Hemerythrin-like" evidence="1">
    <location>
        <begin position="5"/>
        <end position="122"/>
    </location>
</feature>
<dbReference type="OrthoDB" id="9983919at2759"/>
<dbReference type="EMBL" id="ML732188">
    <property type="protein sequence ID" value="KAB8075869.1"/>
    <property type="molecule type" value="Genomic_DNA"/>
</dbReference>
<name>A0A5N5X5C0_9EURO</name>
<dbReference type="AlphaFoldDB" id="A0A5N5X5C0"/>
<accession>A0A5N5X5C0</accession>
<gene>
    <name evidence="2" type="ORF">BDV29DRAFT_189873</name>
</gene>
<proteinExistence type="predicted"/>
<dbReference type="Pfam" id="PF01814">
    <property type="entry name" value="Hemerythrin"/>
    <property type="match status" value="1"/>
</dbReference>
<reference evidence="2 3" key="1">
    <citation type="submission" date="2019-04" db="EMBL/GenBank/DDBJ databases">
        <title>Friends and foes A comparative genomics study of 23 Aspergillus species from section Flavi.</title>
        <authorList>
            <consortium name="DOE Joint Genome Institute"/>
            <person name="Kjaerbolling I."/>
            <person name="Vesth T."/>
            <person name="Frisvad J.C."/>
            <person name="Nybo J.L."/>
            <person name="Theobald S."/>
            <person name="Kildgaard S."/>
            <person name="Isbrandt T."/>
            <person name="Kuo A."/>
            <person name="Sato A."/>
            <person name="Lyhne E.K."/>
            <person name="Kogle M.E."/>
            <person name="Wiebenga A."/>
            <person name="Kun R.S."/>
            <person name="Lubbers R.J."/>
            <person name="Makela M.R."/>
            <person name="Barry K."/>
            <person name="Chovatia M."/>
            <person name="Clum A."/>
            <person name="Daum C."/>
            <person name="Haridas S."/>
            <person name="He G."/>
            <person name="LaButti K."/>
            <person name="Lipzen A."/>
            <person name="Mondo S."/>
            <person name="Riley R."/>
            <person name="Salamov A."/>
            <person name="Simmons B.A."/>
            <person name="Magnuson J.K."/>
            <person name="Henrissat B."/>
            <person name="Mortensen U.H."/>
            <person name="Larsen T.O."/>
            <person name="Devries R.P."/>
            <person name="Grigoriev I.V."/>
            <person name="Machida M."/>
            <person name="Baker S.E."/>
            <person name="Andersen M.R."/>
        </authorList>
    </citation>
    <scope>NUCLEOTIDE SEQUENCE [LARGE SCALE GENOMIC DNA]</scope>
    <source>
        <strain evidence="2 3">CBS 151.66</strain>
    </source>
</reference>
<dbReference type="Gene3D" id="1.20.120.520">
    <property type="entry name" value="nmb1532 protein domain like"/>
    <property type="match status" value="1"/>
</dbReference>
<dbReference type="Proteomes" id="UP000326565">
    <property type="component" value="Unassembled WGS sequence"/>
</dbReference>
<protein>
    <recommendedName>
        <fullName evidence="1">Hemerythrin-like domain-containing protein</fullName>
    </recommendedName>
</protein>
<evidence type="ECO:0000259" key="1">
    <source>
        <dbReference type="Pfam" id="PF01814"/>
    </source>
</evidence>
<evidence type="ECO:0000313" key="3">
    <source>
        <dbReference type="Proteomes" id="UP000326565"/>
    </source>
</evidence>
<keyword evidence="3" id="KW-1185">Reference proteome</keyword>
<dbReference type="InterPro" id="IPR012312">
    <property type="entry name" value="Hemerythrin-like"/>
</dbReference>